<accession>A0A9P5JU70</accession>
<keyword evidence="2" id="KW-1185">Reference proteome</keyword>
<protein>
    <submittedName>
        <fullName evidence="1">Uncharacterized protein</fullName>
    </submittedName>
</protein>
<reference evidence="1" key="1">
    <citation type="submission" date="2019-10" db="EMBL/GenBank/DDBJ databases">
        <authorList>
            <consortium name="DOE Joint Genome Institute"/>
            <person name="Kuo A."/>
            <person name="Miyauchi S."/>
            <person name="Kiss E."/>
            <person name="Drula E."/>
            <person name="Kohler A."/>
            <person name="Sanchez-Garcia M."/>
            <person name="Andreopoulos B."/>
            <person name="Barry K.W."/>
            <person name="Bonito G."/>
            <person name="Buee M."/>
            <person name="Carver A."/>
            <person name="Chen C."/>
            <person name="Cichocki N."/>
            <person name="Clum A."/>
            <person name="Culley D."/>
            <person name="Crous P.W."/>
            <person name="Fauchery L."/>
            <person name="Girlanda M."/>
            <person name="Hayes R."/>
            <person name="Keri Z."/>
            <person name="LaButti K."/>
            <person name="Lipzen A."/>
            <person name="Lombard V."/>
            <person name="Magnuson J."/>
            <person name="Maillard F."/>
            <person name="Morin E."/>
            <person name="Murat C."/>
            <person name="Nolan M."/>
            <person name="Ohm R."/>
            <person name="Pangilinan J."/>
            <person name="Pereira M."/>
            <person name="Perotto S."/>
            <person name="Peter M."/>
            <person name="Riley R."/>
            <person name="Sitrit Y."/>
            <person name="Stielow B."/>
            <person name="Szollosi G."/>
            <person name="Zifcakova L."/>
            <person name="Stursova M."/>
            <person name="Spatafora J.W."/>
            <person name="Tedersoo L."/>
            <person name="Vaario L.-M."/>
            <person name="Yamada A."/>
            <person name="Yan M."/>
            <person name="Wang P."/>
            <person name="Xu J."/>
            <person name="Bruns T."/>
            <person name="Baldrian P."/>
            <person name="Vilgalys R."/>
            <person name="Henrissat B."/>
            <person name="Grigoriev I.V."/>
            <person name="Hibbett D."/>
            <person name="Nagy L.G."/>
            <person name="Martin F.M."/>
        </authorList>
    </citation>
    <scope>NUCLEOTIDE SEQUENCE</scope>
    <source>
        <strain evidence="1">Prilba</strain>
    </source>
</reference>
<comment type="caution">
    <text evidence="1">The sequence shown here is derived from an EMBL/GenBank/DDBJ whole genome shotgun (WGS) entry which is preliminary data.</text>
</comment>
<dbReference type="Proteomes" id="UP000759537">
    <property type="component" value="Unassembled WGS sequence"/>
</dbReference>
<dbReference type="EMBL" id="WHVB01000177">
    <property type="protein sequence ID" value="KAF8460468.1"/>
    <property type="molecule type" value="Genomic_DNA"/>
</dbReference>
<sequence>MMTLARGERVSAVATLSPPASLSSCRTSGHWFRTIQHFFPLLCQSGATRQRSTYPSISPSSYCSVDPQSASIRVRSNKTTPSSPNPHRICHLSHESIAAKESGGTMTNPIPRMFCDHHRASHYSSRSTIFTTNAISNHDLVRLEPKLPTMDSDIVASFGLLFNFPQIVNVEKVH</sequence>
<proteinExistence type="predicted"/>
<dbReference type="AlphaFoldDB" id="A0A9P5JU70"/>
<name>A0A9P5JU70_9AGAM</name>
<evidence type="ECO:0000313" key="1">
    <source>
        <dbReference type="EMBL" id="KAF8460468.1"/>
    </source>
</evidence>
<organism evidence="1 2">
    <name type="scientific">Russula ochroleuca</name>
    <dbReference type="NCBI Taxonomy" id="152965"/>
    <lineage>
        <taxon>Eukaryota</taxon>
        <taxon>Fungi</taxon>
        <taxon>Dikarya</taxon>
        <taxon>Basidiomycota</taxon>
        <taxon>Agaricomycotina</taxon>
        <taxon>Agaricomycetes</taxon>
        <taxon>Russulales</taxon>
        <taxon>Russulaceae</taxon>
        <taxon>Russula</taxon>
    </lineage>
</organism>
<dbReference type="PROSITE" id="PS51257">
    <property type="entry name" value="PROKAR_LIPOPROTEIN"/>
    <property type="match status" value="1"/>
</dbReference>
<evidence type="ECO:0000313" key="2">
    <source>
        <dbReference type="Proteomes" id="UP000759537"/>
    </source>
</evidence>
<gene>
    <name evidence="1" type="ORF">DFH94DRAFT_135553</name>
</gene>
<reference evidence="1" key="2">
    <citation type="journal article" date="2020" name="Nat. Commun.">
        <title>Large-scale genome sequencing of mycorrhizal fungi provides insights into the early evolution of symbiotic traits.</title>
        <authorList>
            <person name="Miyauchi S."/>
            <person name="Kiss E."/>
            <person name="Kuo A."/>
            <person name="Drula E."/>
            <person name="Kohler A."/>
            <person name="Sanchez-Garcia M."/>
            <person name="Morin E."/>
            <person name="Andreopoulos B."/>
            <person name="Barry K.W."/>
            <person name="Bonito G."/>
            <person name="Buee M."/>
            <person name="Carver A."/>
            <person name="Chen C."/>
            <person name="Cichocki N."/>
            <person name="Clum A."/>
            <person name="Culley D."/>
            <person name="Crous P.W."/>
            <person name="Fauchery L."/>
            <person name="Girlanda M."/>
            <person name="Hayes R.D."/>
            <person name="Keri Z."/>
            <person name="LaButti K."/>
            <person name="Lipzen A."/>
            <person name="Lombard V."/>
            <person name="Magnuson J."/>
            <person name="Maillard F."/>
            <person name="Murat C."/>
            <person name="Nolan M."/>
            <person name="Ohm R.A."/>
            <person name="Pangilinan J."/>
            <person name="Pereira M.F."/>
            <person name="Perotto S."/>
            <person name="Peter M."/>
            <person name="Pfister S."/>
            <person name="Riley R."/>
            <person name="Sitrit Y."/>
            <person name="Stielow J.B."/>
            <person name="Szollosi G."/>
            <person name="Zifcakova L."/>
            <person name="Stursova M."/>
            <person name="Spatafora J.W."/>
            <person name="Tedersoo L."/>
            <person name="Vaario L.M."/>
            <person name="Yamada A."/>
            <person name="Yan M."/>
            <person name="Wang P."/>
            <person name="Xu J."/>
            <person name="Bruns T."/>
            <person name="Baldrian P."/>
            <person name="Vilgalys R."/>
            <person name="Dunand C."/>
            <person name="Henrissat B."/>
            <person name="Grigoriev I.V."/>
            <person name="Hibbett D."/>
            <person name="Nagy L.G."/>
            <person name="Martin F.M."/>
        </authorList>
    </citation>
    <scope>NUCLEOTIDE SEQUENCE</scope>
    <source>
        <strain evidence="1">Prilba</strain>
    </source>
</reference>